<sequence>MNLLNRAFGSWPRRAAVLTAAVALGVSLAPLAGAEPGAGARPEAAVSDEPDLLLETPASPRISDDPYAPFQFCGNPAGDPVVASGTPSLAATLESVAPPGSVEKPGAQNPGHRVVFEVSDADGKAVLHKNLVSQASHTAVFQIPDDKRLTDGGYRWRVRVQDQAAASAWTDWCDFTVRTEAPAS</sequence>
<feature type="chain" id="PRO_5046378343" description="Secreted protein" evidence="1">
    <location>
        <begin position="35"/>
        <end position="184"/>
    </location>
</feature>
<evidence type="ECO:0000313" key="3">
    <source>
        <dbReference type="Proteomes" id="UP001500058"/>
    </source>
</evidence>
<dbReference type="EMBL" id="BAAATJ010000013">
    <property type="protein sequence ID" value="GAA2401560.1"/>
    <property type="molecule type" value="Genomic_DNA"/>
</dbReference>
<evidence type="ECO:0000313" key="2">
    <source>
        <dbReference type="EMBL" id="GAA2401560.1"/>
    </source>
</evidence>
<dbReference type="InterPro" id="IPR013783">
    <property type="entry name" value="Ig-like_fold"/>
</dbReference>
<protein>
    <recommendedName>
        <fullName evidence="4">Secreted protein</fullName>
    </recommendedName>
</protein>
<dbReference type="Gene3D" id="2.60.40.10">
    <property type="entry name" value="Immunoglobulins"/>
    <property type="match status" value="1"/>
</dbReference>
<evidence type="ECO:0000256" key="1">
    <source>
        <dbReference type="SAM" id="SignalP"/>
    </source>
</evidence>
<accession>A0ABP5VIN6</accession>
<dbReference type="RefSeq" id="WP_344631559.1">
    <property type="nucleotide sequence ID" value="NZ_BAAATJ010000013.1"/>
</dbReference>
<proteinExistence type="predicted"/>
<keyword evidence="3" id="KW-1185">Reference proteome</keyword>
<organism evidence="2 3">
    <name type="scientific">Streptomyces glaucosporus</name>
    <dbReference type="NCBI Taxonomy" id="284044"/>
    <lineage>
        <taxon>Bacteria</taxon>
        <taxon>Bacillati</taxon>
        <taxon>Actinomycetota</taxon>
        <taxon>Actinomycetes</taxon>
        <taxon>Kitasatosporales</taxon>
        <taxon>Streptomycetaceae</taxon>
        <taxon>Streptomyces</taxon>
    </lineage>
</organism>
<dbReference type="Proteomes" id="UP001500058">
    <property type="component" value="Unassembled WGS sequence"/>
</dbReference>
<evidence type="ECO:0008006" key="4">
    <source>
        <dbReference type="Google" id="ProtNLM"/>
    </source>
</evidence>
<comment type="caution">
    <text evidence="2">The sequence shown here is derived from an EMBL/GenBank/DDBJ whole genome shotgun (WGS) entry which is preliminary data.</text>
</comment>
<gene>
    <name evidence="2" type="ORF">GCM10010420_30540</name>
</gene>
<reference evidence="3" key="1">
    <citation type="journal article" date="2019" name="Int. J. Syst. Evol. Microbiol.">
        <title>The Global Catalogue of Microorganisms (GCM) 10K type strain sequencing project: providing services to taxonomists for standard genome sequencing and annotation.</title>
        <authorList>
            <consortium name="The Broad Institute Genomics Platform"/>
            <consortium name="The Broad Institute Genome Sequencing Center for Infectious Disease"/>
            <person name="Wu L."/>
            <person name="Ma J."/>
        </authorList>
    </citation>
    <scope>NUCLEOTIDE SEQUENCE [LARGE SCALE GENOMIC DNA]</scope>
    <source>
        <strain evidence="3">JCM 6921</strain>
    </source>
</reference>
<keyword evidence="1" id="KW-0732">Signal</keyword>
<feature type="signal peptide" evidence="1">
    <location>
        <begin position="1"/>
        <end position="34"/>
    </location>
</feature>
<name>A0ABP5VIN6_9ACTN</name>